<name>A0AAJ7UKP0_PETMA</name>
<gene>
    <name evidence="3" type="primary">LOC116958098</name>
</gene>
<proteinExistence type="predicted"/>
<feature type="region of interest" description="Disordered" evidence="1">
    <location>
        <begin position="55"/>
        <end position="75"/>
    </location>
</feature>
<feature type="compositionally biased region" description="Basic residues" evidence="1">
    <location>
        <begin position="200"/>
        <end position="221"/>
    </location>
</feature>
<dbReference type="InterPro" id="IPR008833">
    <property type="entry name" value="Surf2"/>
</dbReference>
<feature type="compositionally biased region" description="Basic residues" evidence="1">
    <location>
        <begin position="128"/>
        <end position="139"/>
    </location>
</feature>
<dbReference type="KEGG" id="pmrn:116958098"/>
<evidence type="ECO:0000313" key="3">
    <source>
        <dbReference type="RefSeq" id="XP_032836478.1"/>
    </source>
</evidence>
<feature type="region of interest" description="Disordered" evidence="1">
    <location>
        <begin position="128"/>
        <end position="221"/>
    </location>
</feature>
<dbReference type="PANTHER" id="PTHR34348">
    <property type="entry name" value="SURFEIT LOCUS PROTEIN 2"/>
    <property type="match status" value="1"/>
</dbReference>
<evidence type="ECO:0000256" key="1">
    <source>
        <dbReference type="SAM" id="MobiDB-lite"/>
    </source>
</evidence>
<protein>
    <submittedName>
        <fullName evidence="3">Surfeit locus protein 2-like</fullName>
    </submittedName>
</protein>
<keyword evidence="2" id="KW-1185">Reference proteome</keyword>
<feature type="compositionally biased region" description="Acidic residues" evidence="1">
    <location>
        <begin position="150"/>
        <end position="172"/>
    </location>
</feature>
<organism evidence="2 3">
    <name type="scientific">Petromyzon marinus</name>
    <name type="common">Sea lamprey</name>
    <dbReference type="NCBI Taxonomy" id="7757"/>
    <lineage>
        <taxon>Eukaryota</taxon>
        <taxon>Metazoa</taxon>
        <taxon>Chordata</taxon>
        <taxon>Craniata</taxon>
        <taxon>Vertebrata</taxon>
        <taxon>Cyclostomata</taxon>
        <taxon>Hyperoartia</taxon>
        <taxon>Petromyzontiformes</taxon>
        <taxon>Petromyzontidae</taxon>
        <taxon>Petromyzon</taxon>
    </lineage>
</organism>
<reference evidence="3" key="1">
    <citation type="submission" date="2025-08" db="UniProtKB">
        <authorList>
            <consortium name="RefSeq"/>
        </authorList>
    </citation>
    <scope>IDENTIFICATION</scope>
    <source>
        <tissue evidence="3">Sperm</tissue>
    </source>
</reference>
<dbReference type="AlphaFoldDB" id="A0AAJ7UKP0"/>
<feature type="compositionally biased region" description="Basic and acidic residues" evidence="1">
    <location>
        <begin position="60"/>
        <end position="75"/>
    </location>
</feature>
<accession>A0AAJ7UKP0</accession>
<dbReference type="PANTHER" id="PTHR34348:SF1">
    <property type="entry name" value="SURFEIT LOCUS PROTEIN 2"/>
    <property type="match status" value="1"/>
</dbReference>
<evidence type="ECO:0000313" key="2">
    <source>
        <dbReference type="Proteomes" id="UP001318040"/>
    </source>
</evidence>
<dbReference type="Proteomes" id="UP001318040">
    <property type="component" value="Chromosome 72"/>
</dbReference>
<dbReference type="Pfam" id="PF05477">
    <property type="entry name" value="SURF2"/>
    <property type="match status" value="1"/>
</dbReference>
<dbReference type="CTD" id="6835"/>
<sequence>MTESKEVQDILAQNPELQVVTGEGGRVRVLCSLTSHEMPPRAEELSRHVRSRSFVRRRAARGDRDRDREEGGHLDDAGRKRLFCHLTQRFINQDQISQHKAGRRYRIALQRYCASVESGVPFTPLARRARGRGRGRGGRGRGGGGVAAVEEVEPEEEEEELKEEELQADSDSDLYPPEVFGVRSSSAGEEVESHGQRAGPVKRSKQRGGARQARQKKHKSL</sequence>
<dbReference type="RefSeq" id="XP_032836478.1">
    <property type="nucleotide sequence ID" value="XM_032980587.1"/>
</dbReference>